<accession>A0ABV6G651</accession>
<gene>
    <name evidence="2" type="ORF">ACFFHW_14355</name>
</gene>
<dbReference type="RefSeq" id="WP_019952544.1">
    <property type="nucleotide sequence ID" value="NZ_JBHLVX010000052.1"/>
</dbReference>
<keyword evidence="3" id="KW-1185">Reference proteome</keyword>
<dbReference type="InterPro" id="IPR027372">
    <property type="entry name" value="Phytase-like_dom"/>
</dbReference>
<evidence type="ECO:0000259" key="1">
    <source>
        <dbReference type="Pfam" id="PF13449"/>
    </source>
</evidence>
<dbReference type="EMBL" id="JBHLVX010000052">
    <property type="protein sequence ID" value="MFC0269153.1"/>
    <property type="molecule type" value="Genomic_DNA"/>
</dbReference>
<dbReference type="Proteomes" id="UP001589814">
    <property type="component" value="Unassembled WGS sequence"/>
</dbReference>
<evidence type="ECO:0000313" key="3">
    <source>
        <dbReference type="Proteomes" id="UP001589814"/>
    </source>
</evidence>
<feature type="domain" description="Phytase-like" evidence="1">
    <location>
        <begin position="7"/>
        <end position="171"/>
    </location>
</feature>
<protein>
    <submittedName>
        <fullName evidence="2">Esterase-like activity of phytase family protein</fullName>
    </submittedName>
</protein>
<comment type="caution">
    <text evidence="2">The sequence shown here is derived from an EMBL/GenBank/DDBJ whole genome shotgun (WGS) entry which is preliminary data.</text>
</comment>
<proteinExistence type="predicted"/>
<sequence length="190" mass="20831">MNADDGTAELLIGFERHHRLQRFDNEGRALAPPFSPAALAGTSNNGGLEAMTHHPVRGVIAGLEFASPGMAADESRLFDLDGHEWQWQRGSDSSGLTDMAPLGDGLLMLERDFRPGRPLFITLSQATFERGGLKRRVLARLASDEGWRLDNFEGLTDLGGGRYLMVSDDNFSLLQRSLLGCFELPDDSTL</sequence>
<name>A0ABV6G651_9GAMM</name>
<evidence type="ECO:0000313" key="2">
    <source>
        <dbReference type="EMBL" id="MFC0269153.1"/>
    </source>
</evidence>
<reference evidence="2 3" key="1">
    <citation type="submission" date="2024-09" db="EMBL/GenBank/DDBJ databases">
        <authorList>
            <person name="Sun Q."/>
            <person name="Mori K."/>
        </authorList>
    </citation>
    <scope>NUCLEOTIDE SEQUENCE [LARGE SCALE GENOMIC DNA]</scope>
    <source>
        <strain evidence="2 3">CCM 7415</strain>
    </source>
</reference>
<dbReference type="Pfam" id="PF13449">
    <property type="entry name" value="Phytase-like"/>
    <property type="match status" value="1"/>
</dbReference>
<organism evidence="2 3">
    <name type="scientific">Kushneria aurantia</name>
    <dbReference type="NCBI Taxonomy" id="504092"/>
    <lineage>
        <taxon>Bacteria</taxon>
        <taxon>Pseudomonadati</taxon>
        <taxon>Pseudomonadota</taxon>
        <taxon>Gammaproteobacteria</taxon>
        <taxon>Oceanospirillales</taxon>
        <taxon>Halomonadaceae</taxon>
        <taxon>Kushneria</taxon>
    </lineage>
</organism>